<dbReference type="EMBL" id="CAJVPM010045875">
    <property type="protein sequence ID" value="CAG8717417.1"/>
    <property type="molecule type" value="Genomic_DNA"/>
</dbReference>
<comment type="caution">
    <text evidence="1">The sequence shown here is derived from an EMBL/GenBank/DDBJ whole genome shotgun (WGS) entry which is preliminary data.</text>
</comment>
<feature type="non-terminal residue" evidence="1">
    <location>
        <position position="1"/>
    </location>
</feature>
<proteinExistence type="predicted"/>
<feature type="non-terminal residue" evidence="1">
    <location>
        <position position="55"/>
    </location>
</feature>
<gene>
    <name evidence="1" type="ORF">SCALOS_LOCUS11117</name>
</gene>
<accession>A0ACA9PP36</accession>
<name>A0ACA9PP36_9GLOM</name>
<dbReference type="Proteomes" id="UP000789860">
    <property type="component" value="Unassembled WGS sequence"/>
</dbReference>
<organism evidence="1 2">
    <name type="scientific">Scutellospora calospora</name>
    <dbReference type="NCBI Taxonomy" id="85575"/>
    <lineage>
        <taxon>Eukaryota</taxon>
        <taxon>Fungi</taxon>
        <taxon>Fungi incertae sedis</taxon>
        <taxon>Mucoromycota</taxon>
        <taxon>Glomeromycotina</taxon>
        <taxon>Glomeromycetes</taxon>
        <taxon>Diversisporales</taxon>
        <taxon>Gigasporaceae</taxon>
        <taxon>Scutellospora</taxon>
    </lineage>
</organism>
<protein>
    <submittedName>
        <fullName evidence="1">4093_t:CDS:1</fullName>
    </submittedName>
</protein>
<sequence length="55" mass="6451">KSLGGEDISAEILLTQMKNYHEFVKPYNNYWVNNTNILTSVKEFFLYFSSSIVKE</sequence>
<evidence type="ECO:0000313" key="2">
    <source>
        <dbReference type="Proteomes" id="UP000789860"/>
    </source>
</evidence>
<reference evidence="1" key="1">
    <citation type="submission" date="2021-06" db="EMBL/GenBank/DDBJ databases">
        <authorList>
            <person name="Kallberg Y."/>
            <person name="Tangrot J."/>
            <person name="Rosling A."/>
        </authorList>
    </citation>
    <scope>NUCLEOTIDE SEQUENCE</scope>
    <source>
        <strain evidence="1">AU212A</strain>
    </source>
</reference>
<evidence type="ECO:0000313" key="1">
    <source>
        <dbReference type="EMBL" id="CAG8717417.1"/>
    </source>
</evidence>
<keyword evidence="2" id="KW-1185">Reference proteome</keyword>